<comment type="subunit">
    <text evidence="15">Homodimer.</text>
</comment>
<dbReference type="EC" id="6.3.2.1" evidence="4 15"/>
<dbReference type="GO" id="GO:0004592">
    <property type="term" value="F:pantoate-beta-alanine ligase activity"/>
    <property type="evidence" value="ECO:0007669"/>
    <property type="project" value="UniProtKB-UniRule"/>
</dbReference>
<dbReference type="HAMAP" id="MF_00158">
    <property type="entry name" value="PanC"/>
    <property type="match status" value="1"/>
</dbReference>
<dbReference type="Pfam" id="PF02569">
    <property type="entry name" value="Pantoate_ligase"/>
    <property type="match status" value="1"/>
</dbReference>
<keyword evidence="9 15" id="KW-0547">Nucleotide-binding</keyword>
<feature type="binding site" evidence="15">
    <location>
        <begin position="153"/>
        <end position="156"/>
    </location>
    <ligand>
        <name>ATP</name>
        <dbReference type="ChEBI" id="CHEBI:30616"/>
    </ligand>
</feature>
<keyword evidence="10 15" id="KW-0067">ATP-binding</keyword>
<evidence type="ECO:0000256" key="15">
    <source>
        <dbReference type="HAMAP-Rule" id="MF_00158"/>
    </source>
</evidence>
<dbReference type="SUPFAM" id="SSF52374">
    <property type="entry name" value="Nucleotidylyl transferase"/>
    <property type="match status" value="1"/>
</dbReference>
<evidence type="ECO:0000313" key="17">
    <source>
        <dbReference type="Proteomes" id="UP000824005"/>
    </source>
</evidence>
<evidence type="ECO:0000313" key="16">
    <source>
        <dbReference type="EMBL" id="HIY65023.1"/>
    </source>
</evidence>
<dbReference type="Proteomes" id="UP000824005">
    <property type="component" value="Unassembled WGS sequence"/>
</dbReference>
<comment type="pathway">
    <text evidence="2 15">Cofactor biosynthesis; (R)-pantothenate biosynthesis; (R)-pantothenate from (R)-pantoate and beta-alanine: step 1/1.</text>
</comment>
<accession>A0A9D1YTF4</accession>
<comment type="similarity">
    <text evidence="3 15">Belongs to the pantothenate synthetase family.</text>
</comment>
<evidence type="ECO:0000256" key="7">
    <source>
        <dbReference type="ARBA" id="ARBA00022598"/>
    </source>
</evidence>
<gene>
    <name evidence="15 16" type="primary">panC</name>
    <name evidence="16" type="ORF">H9830_01940</name>
</gene>
<comment type="catalytic activity">
    <reaction evidence="12 15">
        <text>(R)-pantoate + beta-alanine + ATP = (R)-pantothenate + AMP + diphosphate + H(+)</text>
        <dbReference type="Rhea" id="RHEA:10912"/>
        <dbReference type="ChEBI" id="CHEBI:15378"/>
        <dbReference type="ChEBI" id="CHEBI:15980"/>
        <dbReference type="ChEBI" id="CHEBI:29032"/>
        <dbReference type="ChEBI" id="CHEBI:30616"/>
        <dbReference type="ChEBI" id="CHEBI:33019"/>
        <dbReference type="ChEBI" id="CHEBI:57966"/>
        <dbReference type="ChEBI" id="CHEBI:456215"/>
        <dbReference type="EC" id="6.3.2.1"/>
    </reaction>
</comment>
<dbReference type="FunFam" id="3.40.50.620:FF:000114">
    <property type="entry name" value="Pantothenate synthetase"/>
    <property type="match status" value="1"/>
</dbReference>
<evidence type="ECO:0000256" key="5">
    <source>
        <dbReference type="ARBA" id="ARBA00014155"/>
    </source>
</evidence>
<evidence type="ECO:0000256" key="14">
    <source>
        <dbReference type="ARBA" id="ARBA00077433"/>
    </source>
</evidence>
<feature type="binding site" evidence="15">
    <location>
        <position position="66"/>
    </location>
    <ligand>
        <name>(R)-pantoate</name>
        <dbReference type="ChEBI" id="CHEBI:15980"/>
    </ligand>
</feature>
<evidence type="ECO:0000256" key="12">
    <source>
        <dbReference type="ARBA" id="ARBA00048258"/>
    </source>
</evidence>
<reference evidence="16" key="2">
    <citation type="submission" date="2021-04" db="EMBL/GenBank/DDBJ databases">
        <authorList>
            <person name="Gilroy R."/>
        </authorList>
    </citation>
    <scope>NUCLEOTIDE SEQUENCE</scope>
    <source>
        <strain evidence="16">ChiGjej1B1-98</strain>
    </source>
</reference>
<feature type="binding site" evidence="15">
    <location>
        <begin position="35"/>
        <end position="42"/>
    </location>
    <ligand>
        <name>ATP</name>
        <dbReference type="ChEBI" id="CHEBI:30616"/>
    </ligand>
</feature>
<evidence type="ECO:0000256" key="10">
    <source>
        <dbReference type="ARBA" id="ARBA00022840"/>
    </source>
</evidence>
<dbReference type="NCBIfam" id="TIGR00018">
    <property type="entry name" value="panC"/>
    <property type="match status" value="1"/>
</dbReference>
<feature type="binding site" evidence="15">
    <location>
        <position position="66"/>
    </location>
    <ligand>
        <name>beta-alanine</name>
        <dbReference type="ChEBI" id="CHEBI:57966"/>
    </ligand>
</feature>
<feature type="active site" description="Proton donor" evidence="15">
    <location>
        <position position="42"/>
    </location>
</feature>
<dbReference type="PANTHER" id="PTHR21299:SF1">
    <property type="entry name" value="PANTOATE--BETA-ALANINE LIGASE"/>
    <property type="match status" value="1"/>
</dbReference>
<dbReference type="PANTHER" id="PTHR21299">
    <property type="entry name" value="CYTIDYLATE KINASE/PANTOATE-BETA-ALANINE LIGASE"/>
    <property type="match status" value="1"/>
</dbReference>
<organism evidence="16 17">
    <name type="scientific">Candidatus Agrococcus pullicola</name>
    <dbReference type="NCBI Taxonomy" id="2838429"/>
    <lineage>
        <taxon>Bacteria</taxon>
        <taxon>Bacillati</taxon>
        <taxon>Actinomycetota</taxon>
        <taxon>Actinomycetes</taxon>
        <taxon>Micrococcales</taxon>
        <taxon>Microbacteriaceae</taxon>
        <taxon>Agrococcus</taxon>
    </lineage>
</organism>
<dbReference type="GO" id="GO:0005524">
    <property type="term" value="F:ATP binding"/>
    <property type="evidence" value="ECO:0007669"/>
    <property type="project" value="UniProtKB-KW"/>
</dbReference>
<dbReference type="GO" id="GO:0005829">
    <property type="term" value="C:cytosol"/>
    <property type="evidence" value="ECO:0007669"/>
    <property type="project" value="TreeGrafter"/>
</dbReference>
<dbReference type="InterPro" id="IPR014729">
    <property type="entry name" value="Rossmann-like_a/b/a_fold"/>
</dbReference>
<evidence type="ECO:0000256" key="2">
    <source>
        <dbReference type="ARBA" id="ARBA00004990"/>
    </source>
</evidence>
<evidence type="ECO:0000256" key="4">
    <source>
        <dbReference type="ARBA" id="ARBA00012219"/>
    </source>
</evidence>
<evidence type="ECO:0000256" key="11">
    <source>
        <dbReference type="ARBA" id="ARBA00032806"/>
    </source>
</evidence>
<dbReference type="InterPro" id="IPR042176">
    <property type="entry name" value="Pantoate_ligase_C"/>
</dbReference>
<name>A0A9D1YTF4_9MICO</name>
<proteinExistence type="inferred from homology"/>
<dbReference type="CDD" id="cd00560">
    <property type="entry name" value="PanC"/>
    <property type="match status" value="1"/>
</dbReference>
<keyword evidence="7 15" id="KW-0436">Ligase</keyword>
<comment type="subcellular location">
    <subcellularLocation>
        <location evidence="1 15">Cytoplasm</location>
    </subcellularLocation>
</comment>
<evidence type="ECO:0000256" key="13">
    <source>
        <dbReference type="ARBA" id="ARBA00055042"/>
    </source>
</evidence>
<dbReference type="GO" id="GO:0015940">
    <property type="term" value="P:pantothenate biosynthetic process"/>
    <property type="evidence" value="ECO:0007669"/>
    <property type="project" value="UniProtKB-UniRule"/>
</dbReference>
<comment type="caution">
    <text evidence="16">The sequence shown here is derived from an EMBL/GenBank/DDBJ whole genome shotgun (WGS) entry which is preliminary data.</text>
</comment>
<dbReference type="AlphaFoldDB" id="A0A9D1YTF4"/>
<dbReference type="Gene3D" id="3.40.50.620">
    <property type="entry name" value="HUPs"/>
    <property type="match status" value="1"/>
</dbReference>
<dbReference type="Gene3D" id="3.30.1300.10">
    <property type="entry name" value="Pantoate-beta-alanine ligase, C-terminal domain"/>
    <property type="match status" value="1"/>
</dbReference>
<evidence type="ECO:0000256" key="9">
    <source>
        <dbReference type="ARBA" id="ARBA00022741"/>
    </source>
</evidence>
<comment type="miscellaneous">
    <text evidence="15">The reaction proceeds by a bi uni uni bi ping pong mechanism.</text>
</comment>
<feature type="binding site" evidence="15">
    <location>
        <begin position="190"/>
        <end position="193"/>
    </location>
    <ligand>
        <name>ATP</name>
        <dbReference type="ChEBI" id="CHEBI:30616"/>
    </ligand>
</feature>
<keyword evidence="6 15" id="KW-0963">Cytoplasm</keyword>
<evidence type="ECO:0000256" key="3">
    <source>
        <dbReference type="ARBA" id="ARBA00009256"/>
    </source>
</evidence>
<comment type="function">
    <text evidence="13 15">Catalyzes the condensation of pantoate with beta-alanine in an ATP-dependent reaction via a pantoyl-adenylate intermediate.</text>
</comment>
<protein>
    <recommendedName>
        <fullName evidence="5 15">Pantothenate synthetase</fullName>
        <shortName evidence="15">PS</shortName>
        <ecNumber evidence="4 15">6.3.2.1</ecNumber>
    </recommendedName>
    <alternativeName>
        <fullName evidence="14 15">Pantoate--beta-alanine ligase</fullName>
    </alternativeName>
    <alternativeName>
        <fullName evidence="11 15">Pantoate-activating enzyme</fullName>
    </alternativeName>
</protein>
<comment type="caution">
    <text evidence="15">Lacks conserved residue(s) required for the propagation of feature annotation.</text>
</comment>
<reference evidence="16" key="1">
    <citation type="journal article" date="2021" name="PeerJ">
        <title>Extensive microbial diversity within the chicken gut microbiome revealed by metagenomics and culture.</title>
        <authorList>
            <person name="Gilroy R."/>
            <person name="Ravi A."/>
            <person name="Getino M."/>
            <person name="Pursley I."/>
            <person name="Horton D.L."/>
            <person name="Alikhan N.F."/>
            <person name="Baker D."/>
            <person name="Gharbi K."/>
            <person name="Hall N."/>
            <person name="Watson M."/>
            <person name="Adriaenssens E.M."/>
            <person name="Foster-Nyarko E."/>
            <person name="Jarju S."/>
            <person name="Secka A."/>
            <person name="Antonio M."/>
            <person name="Oren A."/>
            <person name="Chaudhuri R.R."/>
            <person name="La Ragione R."/>
            <person name="Hildebrand F."/>
            <person name="Pallen M.J."/>
        </authorList>
    </citation>
    <scope>NUCLEOTIDE SEQUENCE</scope>
    <source>
        <strain evidence="16">ChiGjej1B1-98</strain>
    </source>
</reference>
<sequence>MPAVPTSTIRSIEALRQALATERASGRSIALVPTMGALHAGHLALVAAAREQADVVVVSIFVNPTQFGDKLDLEAYPRTLDHDLEKLDAYEVGYVFAPSTEEIYPNGKTEITVQAGMTASRFEGRSRPGHFDGVLTVVSKLLNIVEPDFACFGEKDAQQLHLVRRLVADLDFATEIVPVATERDSDGLALSSRNARIDPARREHALAIPRALVAASRSADLGVEPMLAAAQGVMQSDTKVKLDYLAAVDPDTFLPVDENHSGAVRVLIAGTVDGVRLIDNTLVRIP</sequence>
<dbReference type="InterPro" id="IPR003721">
    <property type="entry name" value="Pantoate_ligase"/>
</dbReference>
<evidence type="ECO:0000256" key="8">
    <source>
        <dbReference type="ARBA" id="ARBA00022655"/>
    </source>
</evidence>
<evidence type="ECO:0000256" key="6">
    <source>
        <dbReference type="ARBA" id="ARBA00022490"/>
    </source>
</evidence>
<evidence type="ECO:0000256" key="1">
    <source>
        <dbReference type="ARBA" id="ARBA00004496"/>
    </source>
</evidence>
<keyword evidence="8 15" id="KW-0566">Pantothenate biosynthesis</keyword>
<feature type="binding site" evidence="15">
    <location>
        <position position="159"/>
    </location>
    <ligand>
        <name>(R)-pantoate</name>
        <dbReference type="ChEBI" id="CHEBI:15980"/>
    </ligand>
</feature>
<dbReference type="EMBL" id="DXDC01000052">
    <property type="protein sequence ID" value="HIY65023.1"/>
    <property type="molecule type" value="Genomic_DNA"/>
</dbReference>